<feature type="domain" description="Glycoside hydrolase family 5" evidence="4">
    <location>
        <begin position="261"/>
        <end position="529"/>
    </location>
</feature>
<evidence type="ECO:0000259" key="5">
    <source>
        <dbReference type="Pfam" id="PF25490"/>
    </source>
</evidence>
<dbReference type="InterPro" id="IPR001547">
    <property type="entry name" value="Glyco_hydro_5"/>
</dbReference>
<dbReference type="InterPro" id="IPR008999">
    <property type="entry name" value="Actin-crosslinking"/>
</dbReference>
<dbReference type="PANTHER" id="PTHR10551:SF14">
    <property type="entry name" value="CELLULASE CONTAINING PROTEIN, EXPRESSED"/>
    <property type="match status" value="1"/>
</dbReference>
<dbReference type="FunFam" id="3.20.20.80:FF:000067">
    <property type="entry name" value="Glucan 1,3-beta-glucosidase A"/>
    <property type="match status" value="2"/>
</dbReference>
<dbReference type="EnsemblPlants" id="AUR62038528-RA">
    <property type="protein sequence ID" value="AUR62038528-RA:cds"/>
    <property type="gene ID" value="AUR62038528"/>
</dbReference>
<dbReference type="GO" id="GO:0016477">
    <property type="term" value="P:cell migration"/>
    <property type="evidence" value="ECO:0007669"/>
    <property type="project" value="TreeGrafter"/>
</dbReference>
<dbReference type="InterPro" id="IPR057232">
    <property type="entry name" value="DUF7910"/>
</dbReference>
<dbReference type="SUPFAM" id="SSF51445">
    <property type="entry name" value="(Trans)glycosidases"/>
    <property type="match status" value="4"/>
</dbReference>
<dbReference type="Gene3D" id="2.80.10.50">
    <property type="match status" value="3"/>
</dbReference>
<proteinExistence type="inferred from homology"/>
<evidence type="ECO:0000256" key="2">
    <source>
        <dbReference type="ARBA" id="ARBA00022801"/>
    </source>
</evidence>
<feature type="domain" description="DUF7910" evidence="5">
    <location>
        <begin position="98"/>
        <end position="238"/>
    </location>
</feature>
<feature type="domain" description="Glycoside hydrolase family 5" evidence="4">
    <location>
        <begin position="880"/>
        <end position="1035"/>
    </location>
</feature>
<evidence type="ECO:0000256" key="3">
    <source>
        <dbReference type="ARBA" id="ARBA00023295"/>
    </source>
</evidence>
<dbReference type="PROSITE" id="PS00659">
    <property type="entry name" value="GLYCOSYL_HYDROL_F5"/>
    <property type="match status" value="3"/>
</dbReference>
<keyword evidence="7" id="KW-1185">Reference proteome</keyword>
<evidence type="ECO:0000313" key="6">
    <source>
        <dbReference type="EnsemblPlants" id="AUR62038528-RA:cds"/>
    </source>
</evidence>
<dbReference type="GO" id="GO:0015629">
    <property type="term" value="C:actin cytoskeleton"/>
    <property type="evidence" value="ECO:0007669"/>
    <property type="project" value="TreeGrafter"/>
</dbReference>
<dbReference type="Gene3D" id="3.20.20.80">
    <property type="entry name" value="Glycosidases"/>
    <property type="match status" value="5"/>
</dbReference>
<dbReference type="GO" id="GO:0051017">
    <property type="term" value="P:actin filament bundle assembly"/>
    <property type="evidence" value="ECO:0007669"/>
    <property type="project" value="TreeGrafter"/>
</dbReference>
<dbReference type="InterPro" id="IPR018087">
    <property type="entry name" value="Glyco_hydro_5_CS"/>
</dbReference>
<dbReference type="InterPro" id="IPR017853">
    <property type="entry name" value="GH"/>
</dbReference>
<dbReference type="FunFam" id="2.80.10.50:FF:000056">
    <property type="entry name" value="Glucan 1,3-beta-glucosidase A"/>
    <property type="match status" value="2"/>
</dbReference>
<feature type="domain" description="DUF7910" evidence="5">
    <location>
        <begin position="1114"/>
        <end position="1249"/>
    </location>
</feature>
<feature type="domain" description="DUF7910" evidence="5">
    <location>
        <begin position="624"/>
        <end position="663"/>
    </location>
</feature>
<dbReference type="GO" id="GO:0000272">
    <property type="term" value="P:polysaccharide catabolic process"/>
    <property type="evidence" value="ECO:0007669"/>
    <property type="project" value="InterPro"/>
</dbReference>
<dbReference type="CDD" id="cd00257">
    <property type="entry name" value="beta-trefoil_FSCN-like"/>
    <property type="match status" value="3"/>
</dbReference>
<dbReference type="GO" id="GO:0007163">
    <property type="term" value="P:establishment or maintenance of cell polarity"/>
    <property type="evidence" value="ECO:0007669"/>
    <property type="project" value="TreeGrafter"/>
</dbReference>
<dbReference type="InterPro" id="IPR010431">
    <property type="entry name" value="Fascin"/>
</dbReference>
<dbReference type="PANTHER" id="PTHR10551">
    <property type="entry name" value="FASCIN"/>
    <property type="match status" value="1"/>
</dbReference>
<reference evidence="6" key="2">
    <citation type="submission" date="2021-03" db="UniProtKB">
        <authorList>
            <consortium name="EnsemblPlants"/>
        </authorList>
    </citation>
    <scope>IDENTIFICATION</scope>
</reference>
<dbReference type="Proteomes" id="UP000596660">
    <property type="component" value="Unplaced"/>
</dbReference>
<dbReference type="Gramene" id="AUR62038528-RA">
    <property type="protein sequence ID" value="AUR62038528-RA:cds"/>
    <property type="gene ID" value="AUR62038528"/>
</dbReference>
<evidence type="ECO:0008006" key="8">
    <source>
        <dbReference type="Google" id="ProtNLM"/>
    </source>
</evidence>
<dbReference type="OMA" id="AKAYVIM"/>
<dbReference type="GO" id="GO:0005737">
    <property type="term" value="C:cytoplasm"/>
    <property type="evidence" value="ECO:0007669"/>
    <property type="project" value="TreeGrafter"/>
</dbReference>
<dbReference type="GO" id="GO:0004553">
    <property type="term" value="F:hydrolase activity, hydrolyzing O-glycosyl compounds"/>
    <property type="evidence" value="ECO:0007669"/>
    <property type="project" value="InterPro"/>
</dbReference>
<dbReference type="Pfam" id="PF25490">
    <property type="entry name" value="DUF7910"/>
    <property type="match status" value="4"/>
</dbReference>
<protein>
    <recommendedName>
        <fullName evidence="8">Mannan endo-1,4-beta-mannosidase</fullName>
    </recommendedName>
</protein>
<feature type="domain" description="Glycoside hydrolase family 5" evidence="4">
    <location>
        <begin position="1271"/>
        <end position="1549"/>
    </location>
</feature>
<dbReference type="SUPFAM" id="SSF50405">
    <property type="entry name" value="Actin-crosslinking proteins"/>
    <property type="match status" value="3"/>
</dbReference>
<dbReference type="GO" id="GO:0051015">
    <property type="term" value="F:actin filament binding"/>
    <property type="evidence" value="ECO:0007669"/>
    <property type="project" value="InterPro"/>
</dbReference>
<sequence length="1570" mass="174228">MADRKRRTRISNAQNIVHIQTKGRNFSDVVLQVGVQLQQISFKFNILQACLNNNWCQAGRVVSKLSINPVLKVKAVNLGGWLLTEGWIKPSLFDGIPNKDLLDGTQIQLKSVTIGKYVCAENGGGNILVANRISASGWETFKLWRIDENTFNFRVFSNQFAGVQAGGGSPTVVTVASTPGASETFKIVRNPNDKNRVRIQAPSGLFLQAKTQDQVTADYAGDGGWGDDNPSVFVMTIVATLQGEFQVTNGYGPDKAPEVMREHWNTFIVEDDFRFISQNGLNAVRIPVGWWIASDPTPPKPFVGGSLQALDNAFTWAQKYGIQVIVDLHAAPGSQNGNEHSGTRDGSLEWGKTDATVQQSVAVIDFLASRYAQKSNLLAIELINEPVAPAVTLDTLKSYYQQGYDTVRKYSSSAYVIMSNRLGPIDARELFPLASGKQLTVVDVHYYNLFSSIFDNMSVQQNIDFINNNRSSDLGYITTSDGPLTFVGEWVAEWQVNGATKEDFQNFANAQLQVYGRATFGWAYWTYKNVNNHWSLQWMIQNGEWVAEWEVNGATKVDYINFANAQLQVYGICCIQSLIIGCQAGRANRSLAVNPGFKVKAVNLGGWLVTEGWIKPSLFDGIPNKELLDGTQIQLKSVTIGNYVCAENGGGSILVANRTSASARVSNTTSTSSTTKGPRIWVMSPPPTAPLRLLAVKSVNLGGWLVTEGWIIPSLFDGIPNNDLLDGTQIQLKSVTNGKYVCAENGGGSILVANRTSASAWETFKLWRIDENTFNFRVFNNQFAGVQAGGDNPSVVTEASTPGDSETFKIVRNSDDQNHIRIQAPSGLFLQAKTEDLVTADYERDGGWGDDNPSVFVMSIGRTFHGEFQVTNGYGPEKALEVMREHWNTFIVEEDFKFISQNGLNAVRIPVGWWIASDPTPPKPFVGGSLQALDNAFTWAEKYDIQVIIDLHAVPGSQNGNEHSGTRDGSIEWGKTDDTVQQSVAAIDFLASRYAKQSSLLAVELLNEPRAPDVNLETLKKYYQEGYDTVRKYSSSAIFDSMSVQQNIDHINNMSSDLSYITTSDGPLTFVGEWVAEWQVKGATKEDYQNFANAQLQVYGRATFGWAYWTYKNDGTKIRLKSLTIGKYVCAENGGGTILVANRTSASGWETFKLWRINENTFNFRVSNNQFAGVQASRGSPAVVAVVNTPKSSEIFRIVRKCDDKNRVRIQAPNGLFLQAKTQDQVTADYAGDGGWGDDNPSVFVMKIVDTLQGEFQVTNGYGPEKAPQVMREHWSTFIVEDDFRFISQNGLNAVRIPVGWWIASDPTPPKPFVGGSLQSLDNAFTWAQKYGVHVIIDLHAAPGAQNGYEHSGTRDGTINWGKSNNTIYIQQTVAVIDFLTSRYAKFPNLLAVELLNEPVAPVVTVDTLKKYYKAGYDAVRKHSSSAYVMMNNRLKQPMDPRELFPLASALQLTVIDVHYYSIFDVNSMSVKHNLDFIYNNRSSELGYVTTSNAPLIFVGIFYFNVDAGEWVAEWKVNGTKEEYQKFANAQLQVFGRATFGWAYWTYKNVNNHWSLQWMIQNGYIKLNGR</sequence>
<evidence type="ECO:0000256" key="1">
    <source>
        <dbReference type="ARBA" id="ARBA00005641"/>
    </source>
</evidence>
<dbReference type="Pfam" id="PF00150">
    <property type="entry name" value="Cellulase"/>
    <property type="match status" value="3"/>
</dbReference>
<keyword evidence="2" id="KW-0378">Hydrolase</keyword>
<accession>A0A803N0P4</accession>
<comment type="similarity">
    <text evidence="1">Belongs to the glycosyl hydrolase 5 (cellulase A) family.</text>
</comment>
<organism evidence="6 7">
    <name type="scientific">Chenopodium quinoa</name>
    <name type="common">Quinoa</name>
    <dbReference type="NCBI Taxonomy" id="63459"/>
    <lineage>
        <taxon>Eukaryota</taxon>
        <taxon>Viridiplantae</taxon>
        <taxon>Streptophyta</taxon>
        <taxon>Embryophyta</taxon>
        <taxon>Tracheophyta</taxon>
        <taxon>Spermatophyta</taxon>
        <taxon>Magnoliopsida</taxon>
        <taxon>eudicotyledons</taxon>
        <taxon>Gunneridae</taxon>
        <taxon>Pentapetalae</taxon>
        <taxon>Caryophyllales</taxon>
        <taxon>Chenopodiaceae</taxon>
        <taxon>Chenopodioideae</taxon>
        <taxon>Atripliceae</taxon>
        <taxon>Chenopodium</taxon>
    </lineage>
</organism>
<name>A0A803N0P4_CHEQI</name>
<evidence type="ECO:0000259" key="4">
    <source>
        <dbReference type="Pfam" id="PF00150"/>
    </source>
</evidence>
<reference evidence="6" key="1">
    <citation type="journal article" date="2017" name="Nature">
        <title>The genome of Chenopodium quinoa.</title>
        <authorList>
            <person name="Jarvis D.E."/>
            <person name="Ho Y.S."/>
            <person name="Lightfoot D.J."/>
            <person name="Schmoeckel S.M."/>
            <person name="Li B."/>
            <person name="Borm T.J.A."/>
            <person name="Ohyanagi H."/>
            <person name="Mineta K."/>
            <person name="Michell C.T."/>
            <person name="Saber N."/>
            <person name="Kharbatia N.M."/>
            <person name="Rupper R.R."/>
            <person name="Sharp A.R."/>
            <person name="Dally N."/>
            <person name="Boughton B.A."/>
            <person name="Woo Y.H."/>
            <person name="Gao G."/>
            <person name="Schijlen E.G.W.M."/>
            <person name="Guo X."/>
            <person name="Momin A.A."/>
            <person name="Negrao S."/>
            <person name="Al-Babili S."/>
            <person name="Gehring C."/>
            <person name="Roessner U."/>
            <person name="Jung C."/>
            <person name="Murphy K."/>
            <person name="Arold S.T."/>
            <person name="Gojobori T."/>
            <person name="van der Linden C.G."/>
            <person name="van Loo E.N."/>
            <person name="Jellen E.N."/>
            <person name="Maughan P.J."/>
            <person name="Tester M."/>
        </authorList>
    </citation>
    <scope>NUCLEOTIDE SEQUENCE [LARGE SCALE GENOMIC DNA]</scope>
    <source>
        <strain evidence="6">cv. PI 614886</strain>
    </source>
</reference>
<keyword evidence="3" id="KW-0326">Glycosidase</keyword>
<evidence type="ECO:0000313" key="7">
    <source>
        <dbReference type="Proteomes" id="UP000596660"/>
    </source>
</evidence>
<feature type="domain" description="DUF7910" evidence="5">
    <location>
        <begin position="721"/>
        <end position="860"/>
    </location>
</feature>